<feature type="compositionally biased region" description="Polar residues" evidence="1">
    <location>
        <begin position="348"/>
        <end position="364"/>
    </location>
</feature>
<reference evidence="2 3" key="1">
    <citation type="submission" date="2024-04" db="EMBL/GenBank/DDBJ databases">
        <title>Tritrichomonas musculus Genome.</title>
        <authorList>
            <person name="Alves-Ferreira E."/>
            <person name="Grigg M."/>
            <person name="Lorenzi H."/>
            <person name="Galac M."/>
        </authorList>
    </citation>
    <scope>NUCLEOTIDE SEQUENCE [LARGE SCALE GENOMIC DNA]</scope>
    <source>
        <strain evidence="2 3">EAF2021</strain>
    </source>
</reference>
<accession>A0ABR2K2Y2</accession>
<dbReference type="Proteomes" id="UP001470230">
    <property type="component" value="Unassembled WGS sequence"/>
</dbReference>
<feature type="compositionally biased region" description="Basic residues" evidence="1">
    <location>
        <begin position="184"/>
        <end position="193"/>
    </location>
</feature>
<keyword evidence="3" id="KW-1185">Reference proteome</keyword>
<evidence type="ECO:0000313" key="3">
    <source>
        <dbReference type="Proteomes" id="UP001470230"/>
    </source>
</evidence>
<protein>
    <submittedName>
        <fullName evidence="2">Uncharacterized protein</fullName>
    </submittedName>
</protein>
<feature type="compositionally biased region" description="Acidic residues" evidence="1">
    <location>
        <begin position="378"/>
        <end position="387"/>
    </location>
</feature>
<comment type="caution">
    <text evidence="2">The sequence shown here is derived from an EMBL/GenBank/DDBJ whole genome shotgun (WGS) entry which is preliminary data.</text>
</comment>
<evidence type="ECO:0000313" key="2">
    <source>
        <dbReference type="EMBL" id="KAK8885153.1"/>
    </source>
</evidence>
<name>A0ABR2K2Y2_9EUKA</name>
<feature type="region of interest" description="Disordered" evidence="1">
    <location>
        <begin position="239"/>
        <end position="398"/>
    </location>
</feature>
<sequence length="398" mass="45836">MQNKGENEDQKSSSADDEKYKKMTETLLLDETDIQNLSYSDLRNLIDYLKSYQTVLIKQNHFQQAKQISDLRDKAISEFQFQTNQLNQYTQDKSTKKKKSRFDEDTENLERDLLQKQVQELKDFEEKWKDDDSHDSPDYKESKAQLEEKFRQEIEELRNSRQQQKQQMMNLYKSNQNENSKKTTGSRKSKSRRPLTSQGRPQSKRSTNSTNSRIKQQNSQTPDYSIYFPLYVWISKKKKEDSANDDDNETDNTNSASSKTKRKVDKNSQNASKSKNKKQIDKDSNDNDEQEGAALLLAEADEYSYDESGNKKPKNKSATSNEGELEKVVNNQALSLLGAKESKKNDFSDTSESIVSNNDLNSTMGPKLLMLAERQSSEDEEDEEDAASEGGSPDTNEK</sequence>
<organism evidence="2 3">
    <name type="scientific">Tritrichomonas musculus</name>
    <dbReference type="NCBI Taxonomy" id="1915356"/>
    <lineage>
        <taxon>Eukaryota</taxon>
        <taxon>Metamonada</taxon>
        <taxon>Parabasalia</taxon>
        <taxon>Tritrichomonadida</taxon>
        <taxon>Tritrichomonadidae</taxon>
        <taxon>Tritrichomonas</taxon>
    </lineage>
</organism>
<feature type="region of interest" description="Disordered" evidence="1">
    <location>
        <begin position="90"/>
        <end position="109"/>
    </location>
</feature>
<evidence type="ECO:0000256" key="1">
    <source>
        <dbReference type="SAM" id="MobiDB-lite"/>
    </source>
</evidence>
<feature type="region of interest" description="Disordered" evidence="1">
    <location>
        <begin position="171"/>
        <end position="222"/>
    </location>
</feature>
<proteinExistence type="predicted"/>
<feature type="compositionally biased region" description="Polar residues" evidence="1">
    <location>
        <begin position="194"/>
        <end position="222"/>
    </location>
</feature>
<gene>
    <name evidence="2" type="ORF">M9Y10_044282</name>
</gene>
<dbReference type="EMBL" id="JAPFFF010000008">
    <property type="protein sequence ID" value="KAK8885153.1"/>
    <property type="molecule type" value="Genomic_DNA"/>
</dbReference>